<dbReference type="AlphaFoldDB" id="A0A7M7K0H8"/>
<dbReference type="InterPro" id="IPR016024">
    <property type="entry name" value="ARM-type_fold"/>
</dbReference>
<dbReference type="Gene3D" id="1.25.10.10">
    <property type="entry name" value="Leucine-rich Repeat Variant"/>
    <property type="match status" value="1"/>
</dbReference>
<dbReference type="InterPro" id="IPR011989">
    <property type="entry name" value="ARM-like"/>
</dbReference>
<protein>
    <submittedName>
        <fullName evidence="1">Uncharacterized protein</fullName>
    </submittedName>
</protein>
<dbReference type="KEGG" id="vde:111249457"/>
<dbReference type="InParanoid" id="A0A7M7K0H8"/>
<dbReference type="Proteomes" id="UP000594260">
    <property type="component" value="Unplaced"/>
</dbReference>
<organism evidence="1 2">
    <name type="scientific">Varroa destructor</name>
    <name type="common">Honeybee mite</name>
    <dbReference type="NCBI Taxonomy" id="109461"/>
    <lineage>
        <taxon>Eukaryota</taxon>
        <taxon>Metazoa</taxon>
        <taxon>Ecdysozoa</taxon>
        <taxon>Arthropoda</taxon>
        <taxon>Chelicerata</taxon>
        <taxon>Arachnida</taxon>
        <taxon>Acari</taxon>
        <taxon>Parasitiformes</taxon>
        <taxon>Mesostigmata</taxon>
        <taxon>Gamasina</taxon>
        <taxon>Dermanyssoidea</taxon>
        <taxon>Varroidae</taxon>
        <taxon>Varroa</taxon>
    </lineage>
</organism>
<evidence type="ECO:0000313" key="2">
    <source>
        <dbReference type="Proteomes" id="UP000594260"/>
    </source>
</evidence>
<evidence type="ECO:0000313" key="1">
    <source>
        <dbReference type="EnsemblMetazoa" id="XP_022659081"/>
    </source>
</evidence>
<proteinExistence type="predicted"/>
<name>A0A7M7K0H8_VARDE</name>
<keyword evidence="2" id="KW-1185">Reference proteome</keyword>
<dbReference type="OrthoDB" id="10546129at2759"/>
<dbReference type="GeneID" id="111249457"/>
<accession>A0A7M7K0H8</accession>
<dbReference type="RefSeq" id="XP_022659081.1">
    <property type="nucleotide sequence ID" value="XM_022803346.1"/>
</dbReference>
<dbReference type="EnsemblMetazoa" id="XM_022803346">
    <property type="protein sequence ID" value="XP_022659081"/>
    <property type="gene ID" value="LOC111249457"/>
</dbReference>
<reference evidence="1" key="1">
    <citation type="submission" date="2021-01" db="UniProtKB">
        <authorList>
            <consortium name="EnsemblMetazoa"/>
        </authorList>
    </citation>
    <scope>IDENTIFICATION</scope>
</reference>
<sequence>MGFTSDETDLLRRVVPSREVEFQDPTRFDAYNAFFYVFLHGTEEEQTYALRMLSSEPLERQSQVWFIDNGCVSCLIRYASQSRVSPVSRELALRLLMSVTFELSVGLPYPTDLGNNHFQQLGSILRKYPANAFHILWILYELTKFELGRRGVMGAGIHDTLGKIVLSQVNSRIIAAALYLLCDLAGDEACVDTLIKLNVFRMFRVSLHHYLSRNVFNADFYTISQDSKDIRFMWRFVTCDGNQRMKFQDVDLVAAYYRLNKSLPIAWIEVKKPWFELILTLIQHPTVIERAAHLGQYVFVCLKSVLLLATDGNVMRLIEIVSNLVQARHEEALKWIFNKGLIKIILLRYPWRKFTDCPSNTQQIMEEVLLLILKVFDTLPHTIYAQYESPEKLRLDYELDTVFHIQWPNRIKDSLTNICTHLNLVISD</sequence>
<dbReference type="SUPFAM" id="SSF48371">
    <property type="entry name" value="ARM repeat"/>
    <property type="match status" value="1"/>
</dbReference>